<comment type="caution">
    <text evidence="1">The sequence shown here is derived from an EMBL/GenBank/DDBJ whole genome shotgun (WGS) entry which is preliminary data.</text>
</comment>
<protein>
    <submittedName>
        <fullName evidence="1">Uncharacterized protein</fullName>
    </submittedName>
</protein>
<dbReference type="AlphaFoldDB" id="A0A1F5MGZ7"/>
<dbReference type="EMBL" id="MFDU01000004">
    <property type="protein sequence ID" value="OGE64635.1"/>
    <property type="molecule type" value="Genomic_DNA"/>
</dbReference>
<reference evidence="1 2" key="1">
    <citation type="journal article" date="2016" name="Nat. Commun.">
        <title>Thousands of microbial genomes shed light on interconnected biogeochemical processes in an aquifer system.</title>
        <authorList>
            <person name="Anantharaman K."/>
            <person name="Brown C.T."/>
            <person name="Hug L.A."/>
            <person name="Sharon I."/>
            <person name="Castelle C.J."/>
            <person name="Probst A.J."/>
            <person name="Thomas B.C."/>
            <person name="Singh A."/>
            <person name="Wilkins M.J."/>
            <person name="Karaoz U."/>
            <person name="Brodie E.L."/>
            <person name="Williams K.H."/>
            <person name="Hubbard S.S."/>
            <person name="Banfield J.F."/>
        </authorList>
    </citation>
    <scope>NUCLEOTIDE SEQUENCE [LARGE SCALE GENOMIC DNA]</scope>
</reference>
<dbReference type="Proteomes" id="UP000183317">
    <property type="component" value="Unassembled WGS sequence"/>
</dbReference>
<evidence type="ECO:0000313" key="2">
    <source>
        <dbReference type="Proteomes" id="UP000183317"/>
    </source>
</evidence>
<accession>A0A1F5MGZ7</accession>
<proteinExistence type="predicted"/>
<sequence>MIRPEIRKAALSQISQEHWVHAKLMKRARKIPLRIRPIPVRPGEEDLGEKFIRRLVIDSGLIVLQEYLFPIFASTNQDPHKALTEYVERARDRVNQPIHVASEMGVGINIGSLGLTPYEAVVYYVLKTHPGQRLSGMDIAKEMHDKVGENTPRSVRLHVRSLRKKSVHGMTFRISTKGSYENKGYEYQSLI</sequence>
<gene>
    <name evidence="1" type="ORF">A3J13_01620</name>
</gene>
<organism evidence="1 2">
    <name type="scientific">Candidatus Daviesbacteria bacterium RIFCSPLOWO2_02_FULL_36_8</name>
    <dbReference type="NCBI Taxonomy" id="1797793"/>
    <lineage>
        <taxon>Bacteria</taxon>
        <taxon>Candidatus Daviesiibacteriota</taxon>
    </lineage>
</organism>
<name>A0A1F5MGZ7_9BACT</name>
<evidence type="ECO:0000313" key="1">
    <source>
        <dbReference type="EMBL" id="OGE64635.1"/>
    </source>
</evidence>